<dbReference type="InterPro" id="IPR036028">
    <property type="entry name" value="SH3-like_dom_sf"/>
</dbReference>
<evidence type="ECO:0000256" key="1">
    <source>
        <dbReference type="SAM" id="MobiDB-lite"/>
    </source>
</evidence>
<reference evidence="4" key="1">
    <citation type="journal article" date="2012" name="Science">
        <title>The Paleozoic origin of enzymatic lignin decomposition reconstructed from 31 fungal genomes.</title>
        <authorList>
            <person name="Floudas D."/>
            <person name="Binder M."/>
            <person name="Riley R."/>
            <person name="Barry K."/>
            <person name="Blanchette R.A."/>
            <person name="Henrissat B."/>
            <person name="Martinez A.T."/>
            <person name="Otillar R."/>
            <person name="Spatafora J.W."/>
            <person name="Yadav J.S."/>
            <person name="Aerts A."/>
            <person name="Benoit I."/>
            <person name="Boyd A."/>
            <person name="Carlson A."/>
            <person name="Copeland A."/>
            <person name="Coutinho P.M."/>
            <person name="de Vries R.P."/>
            <person name="Ferreira P."/>
            <person name="Findley K."/>
            <person name="Foster B."/>
            <person name="Gaskell J."/>
            <person name="Glotzer D."/>
            <person name="Gorecki P."/>
            <person name="Heitman J."/>
            <person name="Hesse C."/>
            <person name="Hori C."/>
            <person name="Igarashi K."/>
            <person name="Jurgens J.A."/>
            <person name="Kallen N."/>
            <person name="Kersten P."/>
            <person name="Kohler A."/>
            <person name="Kuees U."/>
            <person name="Kumar T.K.A."/>
            <person name="Kuo A."/>
            <person name="LaButti K."/>
            <person name="Larrondo L.F."/>
            <person name="Lindquist E."/>
            <person name="Ling A."/>
            <person name="Lombard V."/>
            <person name="Lucas S."/>
            <person name="Lundell T."/>
            <person name="Martin R."/>
            <person name="McLaughlin D.J."/>
            <person name="Morgenstern I."/>
            <person name="Morin E."/>
            <person name="Murat C."/>
            <person name="Nagy L.G."/>
            <person name="Nolan M."/>
            <person name="Ohm R.A."/>
            <person name="Patyshakuliyeva A."/>
            <person name="Rokas A."/>
            <person name="Ruiz-Duenas F.J."/>
            <person name="Sabat G."/>
            <person name="Salamov A."/>
            <person name="Samejima M."/>
            <person name="Schmutz J."/>
            <person name="Slot J.C."/>
            <person name="St John F."/>
            <person name="Stenlid J."/>
            <person name="Sun H."/>
            <person name="Sun S."/>
            <person name="Syed K."/>
            <person name="Tsang A."/>
            <person name="Wiebenga A."/>
            <person name="Young D."/>
            <person name="Pisabarro A."/>
            <person name="Eastwood D.C."/>
            <person name="Martin F."/>
            <person name="Cullen D."/>
            <person name="Grigoriev I.V."/>
            <person name="Hibbett D.S."/>
        </authorList>
    </citation>
    <scope>NUCLEOTIDE SEQUENCE [LARGE SCALE GENOMIC DNA]</scope>
    <source>
        <strain evidence="4">RWD-64-598 SS2</strain>
    </source>
</reference>
<keyword evidence="2" id="KW-0472">Membrane</keyword>
<dbReference type="GeneID" id="19211248"/>
<feature type="compositionally biased region" description="Polar residues" evidence="1">
    <location>
        <begin position="258"/>
        <end position="267"/>
    </location>
</feature>
<evidence type="ECO:0000256" key="2">
    <source>
        <dbReference type="SAM" id="Phobius"/>
    </source>
</evidence>
<accession>A0A5M3MY57</accession>
<sequence>MSPVSEPQFAQSHPNDSHTTLARRFSFPTFSGTTPHESLYIVVIAAAGALLLFVLIAVYCCCRRRRKKKKQALMVRSSVLFNATNIIKAKQGEHDSQVYERNAAKEQEEQEREREMEIEMKRELKKETEAPEQRKSAGRFGSGYGSARGRVEVEVLVYQGQQRRITQPSPPPFASYNTPARSEPISPLPKAAIRPDLVMRHSGSPVQGVPTSRPRVVEPASPASAYTHQSAVFEMQQRQAPVNFGDYEIAEPEPPTPTSMFSAPSIYSSAPPTPVDFDPSSAFGFTQSSRASVTSGKHASLAPSTGRRASSKRASRSSRASRAPYIAQQSFTPASGRPEELSVSQGERLAVLQTFADGWFLVARSGGGGGVRRSLLNAIFPMPDSDPNAVSNAPPGPQPQEARYGFVPEWVFLRSAKGLRAERPERVESASEAAFEALRRAEDPGHATLRVTAAV</sequence>
<keyword evidence="2" id="KW-0812">Transmembrane</keyword>
<feature type="region of interest" description="Disordered" evidence="1">
    <location>
        <begin position="92"/>
        <end position="143"/>
    </location>
</feature>
<evidence type="ECO:0000313" key="3">
    <source>
        <dbReference type="EMBL" id="EIW84050.1"/>
    </source>
</evidence>
<evidence type="ECO:0000313" key="4">
    <source>
        <dbReference type="Proteomes" id="UP000053558"/>
    </source>
</evidence>
<proteinExistence type="predicted"/>
<dbReference type="AlphaFoldDB" id="A0A5M3MY57"/>
<name>A0A5M3MY57_CONPW</name>
<dbReference type="KEGG" id="cput:CONPUDRAFT_88391"/>
<protein>
    <recommendedName>
        <fullName evidence="5">SH3 domain-containing protein</fullName>
    </recommendedName>
</protein>
<evidence type="ECO:0008006" key="5">
    <source>
        <dbReference type="Google" id="ProtNLM"/>
    </source>
</evidence>
<feature type="region of interest" description="Disordered" evidence="1">
    <location>
        <begin position="288"/>
        <end position="339"/>
    </location>
</feature>
<gene>
    <name evidence="3" type="ORF">CONPUDRAFT_88391</name>
</gene>
<dbReference type="OrthoDB" id="5340910at2759"/>
<dbReference type="Proteomes" id="UP000053558">
    <property type="component" value="Unassembled WGS sequence"/>
</dbReference>
<dbReference type="Gene3D" id="2.30.30.40">
    <property type="entry name" value="SH3 Domains"/>
    <property type="match status" value="1"/>
</dbReference>
<comment type="caution">
    <text evidence="3">The sequence shown here is derived from an EMBL/GenBank/DDBJ whole genome shotgun (WGS) entry which is preliminary data.</text>
</comment>
<dbReference type="EMBL" id="JH711575">
    <property type="protein sequence ID" value="EIW84050.1"/>
    <property type="molecule type" value="Genomic_DNA"/>
</dbReference>
<feature type="compositionally biased region" description="Polar residues" evidence="1">
    <location>
        <begin position="288"/>
        <end position="297"/>
    </location>
</feature>
<dbReference type="RefSeq" id="XP_007765865.1">
    <property type="nucleotide sequence ID" value="XM_007767675.1"/>
</dbReference>
<dbReference type="SUPFAM" id="SSF50044">
    <property type="entry name" value="SH3-domain"/>
    <property type="match status" value="1"/>
</dbReference>
<feature type="region of interest" description="Disordered" evidence="1">
    <location>
        <begin position="247"/>
        <end position="267"/>
    </location>
</feature>
<keyword evidence="2" id="KW-1133">Transmembrane helix</keyword>
<feature type="region of interest" description="Disordered" evidence="1">
    <location>
        <begin position="162"/>
        <end position="187"/>
    </location>
</feature>
<feature type="transmembrane region" description="Helical" evidence="2">
    <location>
        <begin position="39"/>
        <end position="62"/>
    </location>
</feature>
<feature type="compositionally biased region" description="Basic and acidic residues" evidence="1">
    <location>
        <begin position="92"/>
        <end position="135"/>
    </location>
</feature>
<keyword evidence="4" id="KW-1185">Reference proteome</keyword>
<organism evidence="3 4">
    <name type="scientific">Coniophora puteana (strain RWD-64-598)</name>
    <name type="common">Brown rot fungus</name>
    <dbReference type="NCBI Taxonomy" id="741705"/>
    <lineage>
        <taxon>Eukaryota</taxon>
        <taxon>Fungi</taxon>
        <taxon>Dikarya</taxon>
        <taxon>Basidiomycota</taxon>
        <taxon>Agaricomycotina</taxon>
        <taxon>Agaricomycetes</taxon>
        <taxon>Agaricomycetidae</taxon>
        <taxon>Boletales</taxon>
        <taxon>Coniophorineae</taxon>
        <taxon>Coniophoraceae</taxon>
        <taxon>Coniophora</taxon>
    </lineage>
</organism>